<dbReference type="SUPFAM" id="SSF50494">
    <property type="entry name" value="Trypsin-like serine proteases"/>
    <property type="match status" value="1"/>
</dbReference>
<dbReference type="Pfam" id="PF00089">
    <property type="entry name" value="Trypsin"/>
    <property type="match status" value="1"/>
</dbReference>
<dbReference type="PROSITE" id="PS50240">
    <property type="entry name" value="TRYPSIN_DOM"/>
    <property type="match status" value="1"/>
</dbReference>
<reference evidence="3" key="1">
    <citation type="submission" date="2022-11" db="UniProtKB">
        <authorList>
            <consortium name="WormBaseParasite"/>
        </authorList>
    </citation>
    <scope>IDENTIFICATION</scope>
</reference>
<name>A0A915PV68_9BILA</name>
<dbReference type="PANTHER" id="PTHR24260">
    <property type="match status" value="1"/>
</dbReference>
<accession>A0A915PV68</accession>
<dbReference type="InterPro" id="IPR043504">
    <property type="entry name" value="Peptidase_S1_PA_chymotrypsin"/>
</dbReference>
<evidence type="ECO:0000259" key="1">
    <source>
        <dbReference type="PROSITE" id="PS50240"/>
    </source>
</evidence>
<feature type="domain" description="Peptidase S1" evidence="1">
    <location>
        <begin position="1"/>
        <end position="246"/>
    </location>
</feature>
<sequence>MQGTNKLGGVIISPYHILTAAHPFVNFIGHSIVPCKTNGYRNINELRKRKILYGGKCIRGHTVNITNHPMCKEADVLENWIRTVIVDDNFMREKCSNGHDWAIIEVEEPFGFNDKIRPICLPEENENLQNVLMIFGWGRQNSFSEGSPLLHEIPMQLDVNCRPSLSDRMPTKVDDYICMKSLNPKYADTPRICYGDSGSGMQQVNDKGLATVVGITSYGLKGCPPNELARFTRVDRYLHQICQLTGVCYTIRNLTRII</sequence>
<dbReference type="AlphaFoldDB" id="A0A915PV68"/>
<dbReference type="WBParaSite" id="sdigi.contig479.g8574.t1">
    <property type="protein sequence ID" value="sdigi.contig479.g8574.t1"/>
    <property type="gene ID" value="sdigi.contig479.g8574"/>
</dbReference>
<evidence type="ECO:0000313" key="2">
    <source>
        <dbReference type="Proteomes" id="UP000887581"/>
    </source>
</evidence>
<protein>
    <submittedName>
        <fullName evidence="3">Peptidase S1 domain-containing protein</fullName>
    </submittedName>
</protein>
<dbReference type="SMART" id="SM00020">
    <property type="entry name" value="Tryp_SPc"/>
    <property type="match status" value="1"/>
</dbReference>
<dbReference type="InterPro" id="IPR009003">
    <property type="entry name" value="Peptidase_S1_PA"/>
</dbReference>
<organism evidence="2 3">
    <name type="scientific">Setaria digitata</name>
    <dbReference type="NCBI Taxonomy" id="48799"/>
    <lineage>
        <taxon>Eukaryota</taxon>
        <taxon>Metazoa</taxon>
        <taxon>Ecdysozoa</taxon>
        <taxon>Nematoda</taxon>
        <taxon>Chromadorea</taxon>
        <taxon>Rhabditida</taxon>
        <taxon>Spirurina</taxon>
        <taxon>Spiruromorpha</taxon>
        <taxon>Filarioidea</taxon>
        <taxon>Setariidae</taxon>
        <taxon>Setaria</taxon>
    </lineage>
</organism>
<dbReference type="Proteomes" id="UP000887581">
    <property type="component" value="Unplaced"/>
</dbReference>
<dbReference type="GO" id="GO:0006508">
    <property type="term" value="P:proteolysis"/>
    <property type="evidence" value="ECO:0007669"/>
    <property type="project" value="InterPro"/>
</dbReference>
<dbReference type="PANTHER" id="PTHR24260:SF106">
    <property type="entry name" value="PEPTIDASE S1 DOMAIN-CONTAINING PROTEIN"/>
    <property type="match status" value="1"/>
</dbReference>
<dbReference type="GO" id="GO:0004252">
    <property type="term" value="F:serine-type endopeptidase activity"/>
    <property type="evidence" value="ECO:0007669"/>
    <property type="project" value="InterPro"/>
</dbReference>
<dbReference type="Gene3D" id="2.40.10.10">
    <property type="entry name" value="Trypsin-like serine proteases"/>
    <property type="match status" value="1"/>
</dbReference>
<proteinExistence type="predicted"/>
<keyword evidence="2" id="KW-1185">Reference proteome</keyword>
<dbReference type="InterPro" id="IPR001254">
    <property type="entry name" value="Trypsin_dom"/>
</dbReference>
<dbReference type="InterPro" id="IPR051333">
    <property type="entry name" value="CLIP_Serine_Protease"/>
</dbReference>
<evidence type="ECO:0000313" key="3">
    <source>
        <dbReference type="WBParaSite" id="sdigi.contig479.g8574.t1"/>
    </source>
</evidence>